<organism evidence="11 12">
    <name type="scientific">Aminithiophilus ramosus</name>
    <dbReference type="NCBI Taxonomy" id="3029084"/>
    <lineage>
        <taxon>Bacteria</taxon>
        <taxon>Thermotogati</taxon>
        <taxon>Synergistota</taxon>
        <taxon>Synergistia</taxon>
        <taxon>Synergistales</taxon>
        <taxon>Aminithiophilaceae</taxon>
        <taxon>Aminithiophilus</taxon>
    </lineage>
</organism>
<keyword evidence="3 11" id="KW-0032">Aminotransferase</keyword>
<dbReference type="Pfam" id="PF00266">
    <property type="entry name" value="Aminotran_5"/>
    <property type="match status" value="1"/>
</dbReference>
<gene>
    <name evidence="11" type="ORF">KAR29_07390</name>
</gene>
<feature type="modified residue" description="N6-(pyridoxal phosphate)lysine" evidence="7">
    <location>
        <position position="199"/>
    </location>
</feature>
<dbReference type="GO" id="GO:0019265">
    <property type="term" value="P:glycine biosynthetic process, by transamination of glyoxylate"/>
    <property type="evidence" value="ECO:0007669"/>
    <property type="project" value="TreeGrafter"/>
</dbReference>
<dbReference type="GO" id="GO:0008453">
    <property type="term" value="F:alanine-glyoxylate transaminase activity"/>
    <property type="evidence" value="ECO:0007669"/>
    <property type="project" value="TreeGrafter"/>
</dbReference>
<evidence type="ECO:0000313" key="11">
    <source>
        <dbReference type="EMBL" id="QTX31227.1"/>
    </source>
</evidence>
<dbReference type="AlphaFoldDB" id="A0A9Q7EYG6"/>
<evidence type="ECO:0000256" key="8">
    <source>
        <dbReference type="RuleBase" id="RU004075"/>
    </source>
</evidence>
<dbReference type="PANTHER" id="PTHR21152:SF40">
    <property type="entry name" value="ALANINE--GLYOXYLATE AMINOTRANSFERASE"/>
    <property type="match status" value="1"/>
</dbReference>
<dbReference type="PANTHER" id="PTHR21152">
    <property type="entry name" value="AMINOTRANSFERASE CLASS V"/>
    <property type="match status" value="1"/>
</dbReference>
<evidence type="ECO:0000259" key="10">
    <source>
        <dbReference type="Pfam" id="PF00266"/>
    </source>
</evidence>
<comment type="cofactor">
    <cofactor evidence="1 7 9">
        <name>pyridoxal 5'-phosphate</name>
        <dbReference type="ChEBI" id="CHEBI:597326"/>
    </cofactor>
</comment>
<dbReference type="FunFam" id="3.40.640.10:FF:000027">
    <property type="entry name" value="Serine--pyruvate aminotransferase, mitochondrial"/>
    <property type="match status" value="1"/>
</dbReference>
<evidence type="ECO:0000256" key="7">
    <source>
        <dbReference type="PIRSR" id="PIRSR000524-50"/>
    </source>
</evidence>
<evidence type="ECO:0000256" key="6">
    <source>
        <dbReference type="PIRSR" id="PIRSR000524-1"/>
    </source>
</evidence>
<accession>A0A9Q7EYG6</accession>
<reference evidence="12" key="1">
    <citation type="submission" date="2021-04" db="EMBL/GenBank/DDBJ databases">
        <title>A novel Synergistetes isolate from a pyrite-forming mixed culture.</title>
        <authorList>
            <person name="Bunk B."/>
            <person name="Sproer C."/>
            <person name="Spring S."/>
            <person name="Pester M."/>
        </authorList>
    </citation>
    <scope>NUCLEOTIDE SEQUENCE [LARGE SCALE GENOMIC DNA]</scope>
    <source>
        <strain evidence="12">J.5.4.2-T.3.5.2</strain>
    </source>
</reference>
<dbReference type="InterPro" id="IPR015421">
    <property type="entry name" value="PyrdxlP-dep_Trfase_major"/>
</dbReference>
<evidence type="ECO:0000313" key="12">
    <source>
        <dbReference type="Proteomes" id="UP000671879"/>
    </source>
</evidence>
<feature type="domain" description="Aminotransferase class V" evidence="10">
    <location>
        <begin position="34"/>
        <end position="336"/>
    </location>
</feature>
<proteinExistence type="inferred from homology"/>
<dbReference type="SUPFAM" id="SSF53383">
    <property type="entry name" value="PLP-dependent transferases"/>
    <property type="match status" value="1"/>
</dbReference>
<dbReference type="InterPro" id="IPR024169">
    <property type="entry name" value="SP_NH2Trfase/AEP_transaminase"/>
</dbReference>
<comment type="similarity">
    <text evidence="2 8">Belongs to the class-V pyridoxal-phosphate-dependent aminotransferase family.</text>
</comment>
<evidence type="ECO:0000256" key="9">
    <source>
        <dbReference type="RuleBase" id="RU004504"/>
    </source>
</evidence>
<dbReference type="GO" id="GO:0004760">
    <property type="term" value="F:L-serine-pyruvate transaminase activity"/>
    <property type="evidence" value="ECO:0007669"/>
    <property type="project" value="TreeGrafter"/>
</dbReference>
<dbReference type="InterPro" id="IPR015422">
    <property type="entry name" value="PyrdxlP-dep_Trfase_small"/>
</dbReference>
<dbReference type="PROSITE" id="PS00595">
    <property type="entry name" value="AA_TRANSFER_CLASS_5"/>
    <property type="match status" value="1"/>
</dbReference>
<dbReference type="PIRSF" id="PIRSF000524">
    <property type="entry name" value="SPT"/>
    <property type="match status" value="1"/>
</dbReference>
<name>A0A9Q7EYG6_9BACT</name>
<sequence length="393" mass="42830">MESRRPRRTREKLLLGPGPSPVEGRVLRALAEPTLGHLDGDFVALMDETQELLRKTFQTSNALTVTMPGTGSAGMEAACVNVIERGDTVIIGDQGVFGQRMQDVAERCGATVIKVSAPFGKTLPEETLFEAIDSHPEAKLVGLVQAETSTGVLQNLDAIAAKVHEAGMLLLVDAVTSLGGMEVPVDRLGLDIVYSGSQKCLGCPPGLAPLTLSSRAVEVVRSRKTKVQSWYLDLTMIMRYWEQERFYHHTAPVNMLYAFNEALRIVDEEGLESRWARHRRNAEALWAGLEAMGLTLPVAKEDRLPSLTCLALPEGIDDGRLRRELMERHAIEVGSGLGEFRGRVIRVGLMGSGSTANNVLLFLSALAATLRRMGHPVDVASALERAEERLDGD</sequence>
<dbReference type="EMBL" id="CP072943">
    <property type="protein sequence ID" value="QTX31227.1"/>
    <property type="molecule type" value="Genomic_DNA"/>
</dbReference>
<dbReference type="Proteomes" id="UP000671879">
    <property type="component" value="Chromosome"/>
</dbReference>
<evidence type="ECO:0000256" key="1">
    <source>
        <dbReference type="ARBA" id="ARBA00001933"/>
    </source>
</evidence>
<evidence type="ECO:0000256" key="2">
    <source>
        <dbReference type="ARBA" id="ARBA00009236"/>
    </source>
</evidence>
<keyword evidence="5 7" id="KW-0663">Pyridoxal phosphate</keyword>
<dbReference type="Gene3D" id="3.40.640.10">
    <property type="entry name" value="Type I PLP-dependent aspartate aminotransferase-like (Major domain)"/>
    <property type="match status" value="1"/>
</dbReference>
<protein>
    <submittedName>
        <fullName evidence="11">Alanine--glyoxylate aminotransferase family protein</fullName>
    </submittedName>
</protein>
<feature type="binding site" evidence="6">
    <location>
        <position position="346"/>
    </location>
    <ligand>
        <name>substrate</name>
    </ligand>
</feature>
<evidence type="ECO:0000256" key="5">
    <source>
        <dbReference type="ARBA" id="ARBA00022898"/>
    </source>
</evidence>
<evidence type="ECO:0000256" key="4">
    <source>
        <dbReference type="ARBA" id="ARBA00022679"/>
    </source>
</evidence>
<dbReference type="KEGG" id="aram:KAR29_07390"/>
<dbReference type="InterPro" id="IPR000192">
    <property type="entry name" value="Aminotrans_V_dom"/>
</dbReference>
<dbReference type="RefSeq" id="WP_274372372.1">
    <property type="nucleotide sequence ID" value="NZ_CP072943.1"/>
</dbReference>
<evidence type="ECO:0000256" key="3">
    <source>
        <dbReference type="ARBA" id="ARBA00022576"/>
    </source>
</evidence>
<keyword evidence="12" id="KW-1185">Reference proteome</keyword>
<keyword evidence="4" id="KW-0808">Transferase</keyword>
<dbReference type="InterPro" id="IPR020578">
    <property type="entry name" value="Aminotrans_V_PyrdxlP_BS"/>
</dbReference>
<dbReference type="InterPro" id="IPR015424">
    <property type="entry name" value="PyrdxlP-dep_Trfase"/>
</dbReference>
<dbReference type="Gene3D" id="3.90.1150.10">
    <property type="entry name" value="Aspartate Aminotransferase, domain 1"/>
    <property type="match status" value="1"/>
</dbReference>